<name>A0A1X7RAR2_9SACH</name>
<feature type="transmembrane region" description="Helical" evidence="1">
    <location>
        <begin position="14"/>
        <end position="37"/>
    </location>
</feature>
<accession>A0A1X7RAR2</accession>
<keyword evidence="1" id="KW-1133">Transmembrane helix</keyword>
<protein>
    <submittedName>
        <fullName evidence="2">Similar to Saccharomyces cerevisiae YLR404W FLD1 Seipin protein involved in lipid droplet morphology, number, and size</fullName>
    </submittedName>
</protein>
<evidence type="ECO:0000256" key="1">
    <source>
        <dbReference type="SAM" id="Phobius"/>
    </source>
</evidence>
<keyword evidence="1" id="KW-0472">Membrane</keyword>
<sequence length="311" mass="36075">MKINISRPFQILQWSSYVLTVFVVQFVIVLPLSFILFNDFYQYLIPSDSSQLVPLSVFNLTQLSESHFHYYQELEKVPAHNDLPTVKQNGLIQHIPLREHIDYRIDANFKFYCLIDDTSYPRHNLQVATVSVYGYTVSDEHILLHSKYVPIMCLTTKDSITLPEGTQLKGSRMKQYKTEWLNEIILDDISDFSTDSNIKGLVVRFNFKSEHHDLIDSFNHGFVDKNRYALLMNFESQLNFRINFNQGIRNLMLRYQLTTYIVGTIVFHLTISSLCILTAAMAFYLTNQKLASDNATNNRKSKVTTTEGKKA</sequence>
<proteinExistence type="predicted"/>
<keyword evidence="3" id="KW-1185">Reference proteome</keyword>
<evidence type="ECO:0000313" key="3">
    <source>
        <dbReference type="Proteomes" id="UP000196158"/>
    </source>
</evidence>
<feature type="transmembrane region" description="Helical" evidence="1">
    <location>
        <begin position="257"/>
        <end position="285"/>
    </location>
</feature>
<dbReference type="EMBL" id="FXLY01000013">
    <property type="protein sequence ID" value="SMN22691.1"/>
    <property type="molecule type" value="Genomic_DNA"/>
</dbReference>
<keyword evidence="1" id="KW-0812">Transmembrane</keyword>
<evidence type="ECO:0000313" key="2">
    <source>
        <dbReference type="EMBL" id="SMN22691.1"/>
    </source>
</evidence>
<dbReference type="OrthoDB" id="4053690at2759"/>
<dbReference type="AlphaFoldDB" id="A0A1X7RAR2"/>
<organism evidence="2 3">
    <name type="scientific">Maudiozyma saulgeensis</name>
    <dbReference type="NCBI Taxonomy" id="1789683"/>
    <lineage>
        <taxon>Eukaryota</taxon>
        <taxon>Fungi</taxon>
        <taxon>Dikarya</taxon>
        <taxon>Ascomycota</taxon>
        <taxon>Saccharomycotina</taxon>
        <taxon>Saccharomycetes</taxon>
        <taxon>Saccharomycetales</taxon>
        <taxon>Saccharomycetaceae</taxon>
        <taxon>Maudiozyma</taxon>
    </lineage>
</organism>
<dbReference type="Proteomes" id="UP000196158">
    <property type="component" value="Unassembled WGS sequence"/>
</dbReference>
<reference evidence="2 3" key="1">
    <citation type="submission" date="2017-04" db="EMBL/GenBank/DDBJ databases">
        <authorList>
            <person name="Afonso C.L."/>
            <person name="Miller P.J."/>
            <person name="Scott M.A."/>
            <person name="Spackman E."/>
            <person name="Goraichik I."/>
            <person name="Dimitrov K.M."/>
            <person name="Suarez D.L."/>
            <person name="Swayne D.E."/>
        </authorList>
    </citation>
    <scope>NUCLEOTIDE SEQUENCE [LARGE SCALE GENOMIC DNA]</scope>
</reference>
<gene>
    <name evidence="2" type="ORF">KASA_0F01012G</name>
</gene>
<dbReference type="CDD" id="cd23994">
    <property type="entry name" value="Seipin_Sei1_like"/>
    <property type="match status" value="1"/>
</dbReference>
<dbReference type="STRING" id="1789683.A0A1X7RAR2"/>